<name>A0A0V1EGB2_TRIPS</name>
<sequence>LLSQRDAQQHTRCKLYHFNMIKVTSGLNSAFAHKFNPPPPIPQKLTTTSKQILSTKISGTEVAPTEITGRKFKISN</sequence>
<comment type="caution">
    <text evidence="1">The sequence shown here is derived from an EMBL/GenBank/DDBJ whole genome shotgun (WGS) entry which is preliminary data.</text>
</comment>
<dbReference type="EMBL" id="JYDR01000040">
    <property type="protein sequence ID" value="KRY72830.1"/>
    <property type="molecule type" value="Genomic_DNA"/>
</dbReference>
<feature type="non-terminal residue" evidence="1">
    <location>
        <position position="1"/>
    </location>
</feature>
<organism evidence="1 2">
    <name type="scientific">Trichinella pseudospiralis</name>
    <name type="common">Parasitic roundworm</name>
    <dbReference type="NCBI Taxonomy" id="6337"/>
    <lineage>
        <taxon>Eukaryota</taxon>
        <taxon>Metazoa</taxon>
        <taxon>Ecdysozoa</taxon>
        <taxon>Nematoda</taxon>
        <taxon>Enoplea</taxon>
        <taxon>Dorylaimia</taxon>
        <taxon>Trichinellida</taxon>
        <taxon>Trichinellidae</taxon>
        <taxon>Trichinella</taxon>
    </lineage>
</organism>
<dbReference type="AlphaFoldDB" id="A0A0V1EGB2"/>
<gene>
    <name evidence="1" type="ORF">T4A_8397</name>
</gene>
<evidence type="ECO:0000313" key="2">
    <source>
        <dbReference type="Proteomes" id="UP000054632"/>
    </source>
</evidence>
<accession>A0A0V1EGB2</accession>
<reference evidence="1 2" key="1">
    <citation type="submission" date="2015-01" db="EMBL/GenBank/DDBJ databases">
        <title>Evolution of Trichinella species and genotypes.</title>
        <authorList>
            <person name="Korhonen P.K."/>
            <person name="Edoardo P."/>
            <person name="Giuseppe L.R."/>
            <person name="Gasser R.B."/>
        </authorList>
    </citation>
    <scope>NUCLEOTIDE SEQUENCE [LARGE SCALE GENOMIC DNA]</scope>
    <source>
        <strain evidence="1">ISS13</strain>
    </source>
</reference>
<evidence type="ECO:0000313" key="1">
    <source>
        <dbReference type="EMBL" id="KRY72830.1"/>
    </source>
</evidence>
<dbReference type="Proteomes" id="UP000054632">
    <property type="component" value="Unassembled WGS sequence"/>
</dbReference>
<proteinExistence type="predicted"/>
<protein>
    <submittedName>
        <fullName evidence="1">Uncharacterized protein</fullName>
    </submittedName>
</protein>